<feature type="compositionally biased region" description="Low complexity" evidence="2">
    <location>
        <begin position="264"/>
        <end position="276"/>
    </location>
</feature>
<dbReference type="GO" id="GO:0005509">
    <property type="term" value="F:calcium ion binding"/>
    <property type="evidence" value="ECO:0007669"/>
    <property type="project" value="UniProtKB-UniRule"/>
</dbReference>
<name>A0A8S2Q2M4_9BILA</name>
<organism evidence="5 6">
    <name type="scientific">Didymodactylos carnosus</name>
    <dbReference type="NCBI Taxonomy" id="1234261"/>
    <lineage>
        <taxon>Eukaryota</taxon>
        <taxon>Metazoa</taxon>
        <taxon>Spiralia</taxon>
        <taxon>Gnathifera</taxon>
        <taxon>Rotifera</taxon>
        <taxon>Eurotatoria</taxon>
        <taxon>Bdelloidea</taxon>
        <taxon>Philodinida</taxon>
        <taxon>Philodinidae</taxon>
        <taxon>Didymodactylos</taxon>
    </lineage>
</organism>
<accession>A0A8S2Q2M4</accession>
<feature type="compositionally biased region" description="Polar residues" evidence="2">
    <location>
        <begin position="78"/>
        <end position="87"/>
    </location>
</feature>
<evidence type="ECO:0000256" key="2">
    <source>
        <dbReference type="SAM" id="MobiDB-lite"/>
    </source>
</evidence>
<dbReference type="GO" id="GO:0007156">
    <property type="term" value="P:homophilic cell adhesion via plasma membrane adhesion molecules"/>
    <property type="evidence" value="ECO:0007669"/>
    <property type="project" value="InterPro"/>
</dbReference>
<dbReference type="Pfam" id="PF23086">
    <property type="entry name" value="Tudor_Coilin"/>
    <property type="match status" value="1"/>
</dbReference>
<protein>
    <recommendedName>
        <fullName evidence="3">Cadherin domain-containing protein</fullName>
    </recommendedName>
</protein>
<evidence type="ECO:0000313" key="6">
    <source>
        <dbReference type="Proteomes" id="UP000682733"/>
    </source>
</evidence>
<dbReference type="Gene3D" id="2.60.40.60">
    <property type="entry name" value="Cadherins"/>
    <property type="match status" value="1"/>
</dbReference>
<dbReference type="Proteomes" id="UP000677228">
    <property type="component" value="Unassembled WGS sequence"/>
</dbReference>
<dbReference type="EMBL" id="CAJOBA010039870">
    <property type="protein sequence ID" value="CAF4084773.1"/>
    <property type="molecule type" value="Genomic_DNA"/>
</dbReference>
<feature type="non-terminal residue" evidence="5">
    <location>
        <position position="661"/>
    </location>
</feature>
<gene>
    <name evidence="4" type="ORF">OVA965_LOCUS27588</name>
    <name evidence="5" type="ORF">TMI583_LOCUS28332</name>
</gene>
<reference evidence="5" key="1">
    <citation type="submission" date="2021-02" db="EMBL/GenBank/DDBJ databases">
        <authorList>
            <person name="Nowell W R."/>
        </authorList>
    </citation>
    <scope>NUCLEOTIDE SEQUENCE</scope>
</reference>
<keyword evidence="1" id="KW-0106">Calcium</keyword>
<dbReference type="AlphaFoldDB" id="A0A8S2Q2M4"/>
<evidence type="ECO:0000313" key="4">
    <source>
        <dbReference type="EMBL" id="CAF1279965.1"/>
    </source>
</evidence>
<proteinExistence type="predicted"/>
<dbReference type="Proteomes" id="UP000682733">
    <property type="component" value="Unassembled WGS sequence"/>
</dbReference>
<dbReference type="InterPro" id="IPR056398">
    <property type="entry name" value="Tudor_Coilin"/>
</dbReference>
<sequence>MTMIKLRELAKSVELDSYSFIFSHFSLIPNSSFKLYKSTISQGVKTTDEQANISVISESIPKIITDTTEALPTKHNDSSSVNTTSISKDVPQSLPSEKKELKRKLDDLDFPSPTATSNNSHSQIIVNDRKLDDLGFPSTATSSNSHSQIIVKDRKLDDLDCPSPTVTSNNSHSQLIVNDRKSKTCKKDNQTNTSMLSTNKRESVHDQIQQQPTITGRMREIKSTTPAWKVKQNNQVSNGNNGKLHIRFDSSSEDEDQHVSITNPQKQQQQSPCLQPTINNGDTKLTTNLIKVNGVDIIHLLPENKTLNTTNGPPVCSKPKQNDLVFDLKQCKTPTEKVNNAKLRSRQRAQHRKRMLDNFSLAKFIDHAFGVAEQNGTQDTRDKLIENGITDTQEQPKLPKTFSKFARLPLIGESIKSNNNIYDLYPPIQKCPPVKSRIAFKLLELDENFSPKMTEFKEGTVVNYDENSCEVVLQLDEPLPSGCNVGQLPRAQDDENIDYRIIYGNEHEMFDIDNGTNILRFIDGELGRDKREHYKLIIHAKNTERPDWTGANDLFKVIVMVTDIEEQEPVFDIEEYVTVVPRNSEIGEPFLRLNSRDNGIDEEYRHEYIIDSIERIQPSDFSSSPIKTSCCFDITNDGRLIVTEHLQWLPHGTIFLLNVVA</sequence>
<dbReference type="EMBL" id="CAJNOK010018312">
    <property type="protein sequence ID" value="CAF1279965.1"/>
    <property type="molecule type" value="Genomic_DNA"/>
</dbReference>
<feature type="compositionally biased region" description="Polar residues" evidence="2">
    <location>
        <begin position="225"/>
        <end position="241"/>
    </location>
</feature>
<dbReference type="InterPro" id="IPR002126">
    <property type="entry name" value="Cadherin-like_dom"/>
</dbReference>
<dbReference type="SUPFAM" id="SSF49313">
    <property type="entry name" value="Cadherin-like"/>
    <property type="match status" value="2"/>
</dbReference>
<dbReference type="PROSITE" id="PS50268">
    <property type="entry name" value="CADHERIN_2"/>
    <property type="match status" value="1"/>
</dbReference>
<feature type="region of interest" description="Disordered" evidence="2">
    <location>
        <begin position="225"/>
        <end position="279"/>
    </location>
</feature>
<dbReference type="CDD" id="cd11304">
    <property type="entry name" value="Cadherin_repeat"/>
    <property type="match status" value="1"/>
</dbReference>
<evidence type="ECO:0000313" key="5">
    <source>
        <dbReference type="EMBL" id="CAF4084773.1"/>
    </source>
</evidence>
<comment type="caution">
    <text evidence="5">The sequence shown here is derived from an EMBL/GenBank/DDBJ whole genome shotgun (WGS) entry which is preliminary data.</text>
</comment>
<dbReference type="GO" id="GO:0016020">
    <property type="term" value="C:membrane"/>
    <property type="evidence" value="ECO:0007669"/>
    <property type="project" value="InterPro"/>
</dbReference>
<evidence type="ECO:0000256" key="1">
    <source>
        <dbReference type="PROSITE-ProRule" id="PRU00043"/>
    </source>
</evidence>
<feature type="domain" description="Cadherin" evidence="3">
    <location>
        <begin position="493"/>
        <end position="571"/>
    </location>
</feature>
<dbReference type="InterPro" id="IPR015919">
    <property type="entry name" value="Cadherin-like_sf"/>
</dbReference>
<feature type="region of interest" description="Disordered" evidence="2">
    <location>
        <begin position="71"/>
        <end position="99"/>
    </location>
</feature>
<evidence type="ECO:0000259" key="3">
    <source>
        <dbReference type="PROSITE" id="PS50268"/>
    </source>
</evidence>